<dbReference type="InterPro" id="IPR010980">
    <property type="entry name" value="Cyt_c/b562"/>
</dbReference>
<protein>
    <submittedName>
        <fullName evidence="9">Cytochrome c</fullName>
    </submittedName>
</protein>
<evidence type="ECO:0000256" key="5">
    <source>
        <dbReference type="ARBA" id="ARBA00023004"/>
    </source>
</evidence>
<comment type="PTM">
    <text evidence="7">Binds 1 heme group per subunit.</text>
</comment>
<gene>
    <name evidence="9" type="ORF">TX73_011965</name>
</gene>
<dbReference type="AlphaFoldDB" id="A0AAE9XYF4"/>
<feature type="binding site" description="covalent" evidence="7">
    <location>
        <position position="137"/>
    </location>
    <ligand>
        <name>heme c</name>
        <dbReference type="ChEBI" id="CHEBI:61717"/>
    </ligand>
</feature>
<evidence type="ECO:0000256" key="7">
    <source>
        <dbReference type="PIRSR" id="PIRSR000027-2"/>
    </source>
</evidence>
<evidence type="ECO:0000256" key="8">
    <source>
        <dbReference type="SAM" id="SignalP"/>
    </source>
</evidence>
<evidence type="ECO:0000313" key="10">
    <source>
        <dbReference type="Proteomes" id="UP000001426"/>
    </source>
</evidence>
<keyword evidence="3 6" id="KW-0479">Metal-binding</keyword>
<evidence type="ECO:0000313" key="9">
    <source>
        <dbReference type="EMBL" id="WCL92476.1"/>
    </source>
</evidence>
<dbReference type="PROSITE" id="PS51009">
    <property type="entry name" value="CYTCII"/>
    <property type="match status" value="1"/>
</dbReference>
<evidence type="ECO:0000256" key="4">
    <source>
        <dbReference type="ARBA" id="ARBA00022982"/>
    </source>
</evidence>
<keyword evidence="8" id="KW-0732">Signal</keyword>
<reference evidence="9 10" key="1">
    <citation type="journal article" date="2004" name="Nat. Biotechnol.">
        <title>Complete genome sequence of the metabolically versatile photosynthetic bacterium Rhodopseudomonas palustris.</title>
        <authorList>
            <person name="Larimer F.W."/>
            <person name="Chain P."/>
            <person name="Hauser L."/>
            <person name="Lamerdin J."/>
            <person name="Malfatti S."/>
            <person name="Do L."/>
            <person name="Land M.L."/>
            <person name="Pelletier D.A."/>
            <person name="Beatty J.T."/>
            <person name="Lang A.S."/>
            <person name="Tabita F.R."/>
            <person name="Gibson J.L."/>
            <person name="Hanson T.E."/>
            <person name="Bobst C."/>
            <person name="Torres J.L."/>
            <person name="Peres C."/>
            <person name="Harrison F.H."/>
            <person name="Gibson J."/>
            <person name="Harwood C.S."/>
        </authorList>
    </citation>
    <scope>NUCLEOTIDE SEQUENCE [LARGE SCALE GENOMIC DNA]</scope>
    <source>
        <strain evidence="10">ATCC BAA-98 / CGA009</strain>
    </source>
</reference>
<dbReference type="InterPro" id="IPR002321">
    <property type="entry name" value="Cyt_c_II"/>
</dbReference>
<dbReference type="Gene3D" id="1.20.120.10">
    <property type="entry name" value="Cytochrome c/b562"/>
    <property type="match status" value="1"/>
</dbReference>
<dbReference type="GO" id="GO:0042597">
    <property type="term" value="C:periplasmic space"/>
    <property type="evidence" value="ECO:0007669"/>
    <property type="project" value="InterPro"/>
</dbReference>
<dbReference type="PIRSF" id="PIRSF000027">
    <property type="entry name" value="Cytc_c_prime"/>
    <property type="match status" value="1"/>
</dbReference>
<dbReference type="EMBL" id="CP116810">
    <property type="protein sequence ID" value="WCL92476.1"/>
    <property type="molecule type" value="Genomic_DNA"/>
</dbReference>
<feature type="binding site" description="axial binding residue" evidence="6">
    <location>
        <position position="138"/>
    </location>
    <ligand>
        <name>heme c</name>
        <dbReference type="ChEBI" id="CHEBI:61717"/>
    </ligand>
    <ligandPart>
        <name>Fe</name>
        <dbReference type="ChEBI" id="CHEBI:18248"/>
    </ligandPart>
</feature>
<dbReference type="SUPFAM" id="SSF47175">
    <property type="entry name" value="Cytochromes"/>
    <property type="match status" value="1"/>
</dbReference>
<evidence type="ECO:0000256" key="3">
    <source>
        <dbReference type="ARBA" id="ARBA00022723"/>
    </source>
</evidence>
<keyword evidence="4" id="KW-0249">Electron transport</keyword>
<evidence type="ECO:0000256" key="6">
    <source>
        <dbReference type="PIRSR" id="PIRSR000027-1"/>
    </source>
</evidence>
<evidence type="ECO:0000256" key="2">
    <source>
        <dbReference type="ARBA" id="ARBA00022617"/>
    </source>
</evidence>
<keyword evidence="10" id="KW-1185">Reference proteome</keyword>
<dbReference type="RefSeq" id="WP_011157867.1">
    <property type="nucleotide sequence ID" value="NZ_CP116810.1"/>
</dbReference>
<organism evidence="9 10">
    <name type="scientific">Rhodopseudomonas palustris (strain ATCC BAA-98 / CGA009)</name>
    <dbReference type="NCBI Taxonomy" id="258594"/>
    <lineage>
        <taxon>Bacteria</taxon>
        <taxon>Pseudomonadati</taxon>
        <taxon>Pseudomonadota</taxon>
        <taxon>Alphaproteobacteria</taxon>
        <taxon>Hyphomicrobiales</taxon>
        <taxon>Nitrobacteraceae</taxon>
        <taxon>Rhodopseudomonas</taxon>
    </lineage>
</organism>
<name>A0AAE9XYF4_RHOPA</name>
<feature type="binding site" description="covalent" evidence="7">
    <location>
        <position position="134"/>
    </location>
    <ligand>
        <name>heme c</name>
        <dbReference type="ChEBI" id="CHEBI:61717"/>
    </ligand>
</feature>
<dbReference type="GO" id="GO:0022900">
    <property type="term" value="P:electron transport chain"/>
    <property type="evidence" value="ECO:0007669"/>
    <property type="project" value="InterPro"/>
</dbReference>
<dbReference type="Proteomes" id="UP000001426">
    <property type="component" value="Chromosome"/>
</dbReference>
<keyword evidence="1" id="KW-0813">Transport</keyword>
<dbReference type="GeneID" id="66893372"/>
<evidence type="ECO:0000256" key="1">
    <source>
        <dbReference type="ARBA" id="ARBA00022448"/>
    </source>
</evidence>
<feature type="chain" id="PRO_5042212066" evidence="8">
    <location>
        <begin position="22"/>
        <end position="146"/>
    </location>
</feature>
<sequence>MKLRIATIAGLVVLGSGFAVAQTDVIAQRKAILKQMGEATKPIAAMLKGEAKFDQAVVQKSLAAIADDSKKLPALFPADSKTGGDTAALPKIWEDKAKFDDLFAKLAAAATAAQGTIKDEASLKANIGGVLGNCKSCHDDFRAKKS</sequence>
<dbReference type="GO" id="GO:0005506">
    <property type="term" value="F:iron ion binding"/>
    <property type="evidence" value="ECO:0007669"/>
    <property type="project" value="InterPro"/>
</dbReference>
<keyword evidence="5 6" id="KW-0408">Iron</keyword>
<feature type="signal peptide" evidence="8">
    <location>
        <begin position="1"/>
        <end position="21"/>
    </location>
</feature>
<dbReference type="KEGG" id="rpa:TX73_011965"/>
<dbReference type="Pfam" id="PF01322">
    <property type="entry name" value="Cytochrom_C_2"/>
    <property type="match status" value="1"/>
</dbReference>
<dbReference type="InterPro" id="IPR012127">
    <property type="entry name" value="Cyt_c_prime"/>
</dbReference>
<keyword evidence="2 7" id="KW-0349">Heme</keyword>
<dbReference type="GO" id="GO:0020037">
    <property type="term" value="F:heme binding"/>
    <property type="evidence" value="ECO:0007669"/>
    <property type="project" value="InterPro"/>
</dbReference>
<accession>A0AAE9XYF4</accession>
<proteinExistence type="predicted"/>
<dbReference type="SMR" id="A0AAE9XYF4"/>
<dbReference type="GO" id="GO:0009055">
    <property type="term" value="F:electron transfer activity"/>
    <property type="evidence" value="ECO:0007669"/>
    <property type="project" value="InterPro"/>
</dbReference>